<protein>
    <submittedName>
        <fullName evidence="1">Uncharacterized protein</fullName>
    </submittedName>
</protein>
<keyword evidence="2" id="KW-1185">Reference proteome</keyword>
<organism evidence="1 2">
    <name type="scientific">Entomophthora muscae</name>
    <dbReference type="NCBI Taxonomy" id="34485"/>
    <lineage>
        <taxon>Eukaryota</taxon>
        <taxon>Fungi</taxon>
        <taxon>Fungi incertae sedis</taxon>
        <taxon>Zoopagomycota</taxon>
        <taxon>Entomophthoromycotina</taxon>
        <taxon>Entomophthoromycetes</taxon>
        <taxon>Entomophthorales</taxon>
        <taxon>Entomophthoraceae</taxon>
        <taxon>Entomophthora</taxon>
    </lineage>
</organism>
<comment type="caution">
    <text evidence="1">The sequence shown here is derived from an EMBL/GenBank/DDBJ whole genome shotgun (WGS) entry which is preliminary data.</text>
</comment>
<accession>A0ACC2S2Q3</accession>
<gene>
    <name evidence="1" type="ORF">DSO57_1032662</name>
</gene>
<proteinExistence type="predicted"/>
<evidence type="ECO:0000313" key="1">
    <source>
        <dbReference type="EMBL" id="KAJ9056481.1"/>
    </source>
</evidence>
<dbReference type="EMBL" id="QTSX02005927">
    <property type="protein sequence ID" value="KAJ9056481.1"/>
    <property type="molecule type" value="Genomic_DNA"/>
</dbReference>
<evidence type="ECO:0000313" key="2">
    <source>
        <dbReference type="Proteomes" id="UP001165960"/>
    </source>
</evidence>
<name>A0ACC2S2Q3_9FUNG</name>
<reference evidence="1" key="1">
    <citation type="submission" date="2022-04" db="EMBL/GenBank/DDBJ databases">
        <title>Genome of the entomopathogenic fungus Entomophthora muscae.</title>
        <authorList>
            <person name="Elya C."/>
            <person name="Lovett B.R."/>
            <person name="Lee E."/>
            <person name="Macias A.M."/>
            <person name="Hajek A.E."/>
            <person name="De Bivort B.L."/>
            <person name="Kasson M.T."/>
            <person name="De Fine Licht H.H."/>
            <person name="Stajich J.E."/>
        </authorList>
    </citation>
    <scope>NUCLEOTIDE SEQUENCE</scope>
    <source>
        <strain evidence="1">Berkeley</strain>
    </source>
</reference>
<sequence length="207" mass="22801">MAPSESSNLGEPITPNNAMEIDSANASNNNCNLNGPITPDDAMEINSPKVLINNCNFNEPIRPCNTMRTSAPNVLSNNCNLDEPIRSGAAGANYTHTILSQPIRYKKDPNWPNQFSSNSSEPMDTFHTPPEWFDPFWVAINQPKMDDAKCAPPKPGKKHCDTTQSDGPKERPGLSAVKILSQLMMTISLKDLCTESPKFCQKMHQAI</sequence>
<dbReference type="Proteomes" id="UP001165960">
    <property type="component" value="Unassembled WGS sequence"/>
</dbReference>